<gene>
    <name evidence="9 14" type="primary">rlmD</name>
    <name evidence="14" type="ORF">ACFODV_13410</name>
</gene>
<proteinExistence type="inferred from homology"/>
<dbReference type="SUPFAM" id="SSF53335">
    <property type="entry name" value="S-adenosyl-L-methionine-dependent methyltransferases"/>
    <property type="match status" value="1"/>
</dbReference>
<evidence type="ECO:0000256" key="2">
    <source>
        <dbReference type="ARBA" id="ARBA00022552"/>
    </source>
</evidence>
<comment type="catalytic activity">
    <reaction evidence="9">
        <text>uridine(1939) in 23S rRNA + S-adenosyl-L-methionine = 5-methyluridine(1939) in 23S rRNA + S-adenosyl-L-homocysteine + H(+)</text>
        <dbReference type="Rhea" id="RHEA:42908"/>
        <dbReference type="Rhea" id="RHEA-COMP:10278"/>
        <dbReference type="Rhea" id="RHEA-COMP:10279"/>
        <dbReference type="ChEBI" id="CHEBI:15378"/>
        <dbReference type="ChEBI" id="CHEBI:57856"/>
        <dbReference type="ChEBI" id="CHEBI:59789"/>
        <dbReference type="ChEBI" id="CHEBI:65315"/>
        <dbReference type="ChEBI" id="CHEBI:74447"/>
        <dbReference type="EC" id="2.1.1.190"/>
    </reaction>
</comment>
<dbReference type="InterPro" id="IPR030390">
    <property type="entry name" value="MeTrfase_TrmA_AS"/>
</dbReference>
<feature type="binding site" evidence="9">
    <location>
        <position position="113"/>
    </location>
    <ligand>
        <name>[4Fe-4S] cluster</name>
        <dbReference type="ChEBI" id="CHEBI:49883"/>
    </ligand>
</feature>
<dbReference type="GO" id="GO:0032259">
    <property type="term" value="P:methylation"/>
    <property type="evidence" value="ECO:0007669"/>
    <property type="project" value="UniProtKB-KW"/>
</dbReference>
<evidence type="ECO:0000259" key="13">
    <source>
        <dbReference type="PROSITE" id="PS50926"/>
    </source>
</evidence>
<evidence type="ECO:0000256" key="5">
    <source>
        <dbReference type="ARBA" id="ARBA00022691"/>
    </source>
</evidence>
<dbReference type="Pfam" id="PF01938">
    <property type="entry name" value="TRAM"/>
    <property type="match status" value="1"/>
</dbReference>
<keyword evidence="6 9" id="KW-0479">Metal-binding</keyword>
<feature type="region of interest" description="Disordered" evidence="12">
    <location>
        <begin position="1"/>
        <end position="45"/>
    </location>
</feature>
<keyword evidence="5 9" id="KW-0949">S-adenosyl-L-methionine</keyword>
<keyword evidence="7 9" id="KW-0408">Iron</keyword>
<dbReference type="SUPFAM" id="SSF50249">
    <property type="entry name" value="Nucleic acid-binding proteins"/>
    <property type="match status" value="1"/>
</dbReference>
<feature type="binding site" evidence="9 10">
    <location>
        <position position="343"/>
    </location>
    <ligand>
        <name>S-adenosyl-L-methionine</name>
        <dbReference type="ChEBI" id="CHEBI:59789"/>
    </ligand>
</feature>
<dbReference type="EMBL" id="JBHRSQ010000018">
    <property type="protein sequence ID" value="MFC2993021.1"/>
    <property type="molecule type" value="Genomic_DNA"/>
</dbReference>
<protein>
    <recommendedName>
        <fullName evidence="9">23S rRNA (uracil(1939)-C(5))-methyltransferase RlmD</fullName>
        <ecNumber evidence="9">2.1.1.190</ecNumber>
    </recommendedName>
    <alternativeName>
        <fullName evidence="9">23S rRNA(m5U1939)-methyltransferase</fullName>
    </alternativeName>
</protein>
<dbReference type="HAMAP" id="MF_01010">
    <property type="entry name" value="23SrRNA_methyltr_RlmD"/>
    <property type="match status" value="1"/>
</dbReference>
<dbReference type="InterPro" id="IPR029063">
    <property type="entry name" value="SAM-dependent_MTases_sf"/>
</dbReference>
<keyword evidence="3 9" id="KW-0489">Methyltransferase</keyword>
<dbReference type="InterPro" id="IPR012340">
    <property type="entry name" value="NA-bd_OB-fold"/>
</dbReference>
<feature type="binding site" evidence="9 10">
    <location>
        <position position="364"/>
    </location>
    <ligand>
        <name>S-adenosyl-L-methionine</name>
        <dbReference type="ChEBI" id="CHEBI:59789"/>
    </ligand>
</feature>
<dbReference type="PROSITE" id="PS51687">
    <property type="entry name" value="SAM_MT_RNA_M5U"/>
    <property type="match status" value="1"/>
</dbReference>
<evidence type="ECO:0000256" key="8">
    <source>
        <dbReference type="ARBA" id="ARBA00023014"/>
    </source>
</evidence>
<evidence type="ECO:0000256" key="6">
    <source>
        <dbReference type="ARBA" id="ARBA00022723"/>
    </source>
</evidence>
<feature type="binding site" evidence="9">
    <location>
        <position position="348"/>
    </location>
    <ligand>
        <name>S-adenosyl-L-methionine</name>
        <dbReference type="ChEBI" id="CHEBI:59789"/>
    </ligand>
</feature>
<sequence length="498" mass="53774">MAMLGKRRPRRERSGVSGLQKRQPPLGAPVASGEPDVRDDDARDDEPRGVVIERLAHDGRGLAHDAAGKTLFVEGALPGERVDAAVHLTRKRFDEAHVRELLEGSPERVTPPCAHYGRCGGCDLQHLAVPAQRRHKLAVLIDLLARQGVDTPDEPQLLAGADHGYRRRARLGVKVGAEGQVHLGFRAHHSHRLVDIERCTILVPTLDVLLVPLHRQVASLDAPRQVGHLELLDSDQGAVLLVRQLKEHAGDRERWLAFAAQHRLHLAWLAGRESPSLEWLTPTPALSVRVPSASGASAAAGELTLGFAPGDFLQANAEVNRQMVATALTWLESLEGAVLLDLFAGVGNFSLPLASAGAKVTAVEGSPTMVERLTDNARANSREQPLTVEARQGNLNDAEVVKALLAEIAPDTLLLDPPRDGADAVCSALAASPVPRVLYVSCDPATLARDAARLVHSGYRLTRLAVADMFVHTSHLESMLLFEHPRTEQRRQGATPDG</sequence>
<evidence type="ECO:0000256" key="9">
    <source>
        <dbReference type="HAMAP-Rule" id="MF_01010"/>
    </source>
</evidence>
<evidence type="ECO:0000256" key="1">
    <source>
        <dbReference type="ARBA" id="ARBA00022485"/>
    </source>
</evidence>
<accession>A0ABV7B6F7</accession>
<dbReference type="InterPro" id="IPR002792">
    <property type="entry name" value="TRAM_dom"/>
</dbReference>
<evidence type="ECO:0000256" key="11">
    <source>
        <dbReference type="PROSITE-ProRule" id="PRU10015"/>
    </source>
</evidence>
<dbReference type="InterPro" id="IPR001566">
    <property type="entry name" value="23S_rRNA_MeTrfase_RlmD"/>
</dbReference>
<reference evidence="15" key="1">
    <citation type="journal article" date="2019" name="Int. J. Syst. Evol. Microbiol.">
        <title>The Global Catalogue of Microorganisms (GCM) 10K type strain sequencing project: providing services to taxonomists for standard genome sequencing and annotation.</title>
        <authorList>
            <consortium name="The Broad Institute Genomics Platform"/>
            <consortium name="The Broad Institute Genome Sequencing Center for Infectious Disease"/>
            <person name="Wu L."/>
            <person name="Ma J."/>
        </authorList>
    </citation>
    <scope>NUCLEOTIDE SEQUENCE [LARGE SCALE GENOMIC DNA]</scope>
    <source>
        <strain evidence="15">KCTC 52660</strain>
    </source>
</reference>
<dbReference type="RefSeq" id="WP_379760250.1">
    <property type="nucleotide sequence ID" value="NZ_JBHRSQ010000018.1"/>
</dbReference>
<keyword evidence="2 9" id="KW-0698">rRNA processing</keyword>
<comment type="function">
    <text evidence="9">Catalyzes the formation of 5-methyl-uridine at position 1939 (m5U1939) in 23S rRNA.</text>
</comment>
<feature type="binding site" evidence="9">
    <location>
        <position position="119"/>
    </location>
    <ligand>
        <name>[4Fe-4S] cluster</name>
        <dbReference type="ChEBI" id="CHEBI:49883"/>
    </ligand>
</feature>
<dbReference type="Gene3D" id="2.40.50.1070">
    <property type="match status" value="1"/>
</dbReference>
<feature type="binding site" evidence="9 10">
    <location>
        <position position="314"/>
    </location>
    <ligand>
        <name>S-adenosyl-L-methionine</name>
        <dbReference type="ChEBI" id="CHEBI:59789"/>
    </ligand>
</feature>
<evidence type="ECO:0000256" key="4">
    <source>
        <dbReference type="ARBA" id="ARBA00022679"/>
    </source>
</evidence>
<dbReference type="InterPro" id="IPR010280">
    <property type="entry name" value="U5_MeTrfase_fam"/>
</dbReference>
<evidence type="ECO:0000256" key="7">
    <source>
        <dbReference type="ARBA" id="ARBA00023004"/>
    </source>
</evidence>
<dbReference type="Proteomes" id="UP001595386">
    <property type="component" value="Unassembled WGS sequence"/>
</dbReference>
<keyword evidence="4 9" id="KW-0808">Transferase</keyword>
<evidence type="ECO:0000256" key="12">
    <source>
        <dbReference type="SAM" id="MobiDB-lite"/>
    </source>
</evidence>
<dbReference type="PANTHER" id="PTHR11061">
    <property type="entry name" value="RNA M5U METHYLTRANSFERASE"/>
    <property type="match status" value="1"/>
</dbReference>
<dbReference type="EC" id="2.1.1.190" evidence="9"/>
<feature type="binding site" evidence="9 10">
    <location>
        <position position="416"/>
    </location>
    <ligand>
        <name>S-adenosyl-L-methionine</name>
        <dbReference type="ChEBI" id="CHEBI:59789"/>
    </ligand>
</feature>
<name>A0ABV7B6F7_9GAMM</name>
<keyword evidence="15" id="KW-1185">Reference proteome</keyword>
<evidence type="ECO:0000256" key="3">
    <source>
        <dbReference type="ARBA" id="ARBA00022603"/>
    </source>
</evidence>
<evidence type="ECO:0000313" key="14">
    <source>
        <dbReference type="EMBL" id="MFC2993021.1"/>
    </source>
</evidence>
<feature type="binding site" evidence="9">
    <location>
        <position position="394"/>
    </location>
    <ligand>
        <name>S-adenosyl-L-methionine</name>
        <dbReference type="ChEBI" id="CHEBI:59789"/>
    </ligand>
</feature>
<comment type="similarity">
    <text evidence="9">Belongs to the class I-like SAM-binding methyltransferase superfamily. RNA M5U methyltransferase family. RlmD subfamily.</text>
</comment>
<dbReference type="PROSITE" id="PS50926">
    <property type="entry name" value="TRAM"/>
    <property type="match status" value="1"/>
</dbReference>
<feature type="binding site" evidence="9">
    <location>
        <position position="122"/>
    </location>
    <ligand>
        <name>[4Fe-4S] cluster</name>
        <dbReference type="ChEBI" id="CHEBI:49883"/>
    </ligand>
</feature>
<evidence type="ECO:0000313" key="15">
    <source>
        <dbReference type="Proteomes" id="UP001595386"/>
    </source>
</evidence>
<feature type="binding site" evidence="9">
    <location>
        <position position="199"/>
    </location>
    <ligand>
        <name>[4Fe-4S] cluster</name>
        <dbReference type="ChEBI" id="CHEBI:49883"/>
    </ligand>
</feature>
<dbReference type="CDD" id="cd02440">
    <property type="entry name" value="AdoMet_MTases"/>
    <property type="match status" value="1"/>
</dbReference>
<keyword evidence="8 9" id="KW-0411">Iron-sulfur</keyword>
<keyword evidence="1 9" id="KW-0004">4Fe-4S</keyword>
<dbReference type="Gene3D" id="3.40.50.150">
    <property type="entry name" value="Vaccinia Virus protein VP39"/>
    <property type="match status" value="1"/>
</dbReference>
<feature type="active site" description="Nucleophile" evidence="9 10">
    <location>
        <position position="442"/>
    </location>
</feature>
<comment type="caution">
    <text evidence="14">The sequence shown here is derived from an EMBL/GenBank/DDBJ whole genome shotgun (WGS) entry which is preliminary data.</text>
</comment>
<dbReference type="GO" id="GO:0008168">
    <property type="term" value="F:methyltransferase activity"/>
    <property type="evidence" value="ECO:0007669"/>
    <property type="project" value="UniProtKB-KW"/>
</dbReference>
<dbReference type="PANTHER" id="PTHR11061:SF49">
    <property type="entry name" value="23S RRNA (URACIL(1939)-C(5))-METHYLTRANSFERASE RLMD"/>
    <property type="match status" value="1"/>
</dbReference>
<feature type="active site" evidence="11">
    <location>
        <position position="442"/>
    </location>
</feature>
<feature type="compositionally biased region" description="Basic residues" evidence="12">
    <location>
        <begin position="1"/>
        <end position="11"/>
    </location>
</feature>
<dbReference type="Pfam" id="PF05958">
    <property type="entry name" value="tRNA_U5-meth_tr"/>
    <property type="match status" value="1"/>
</dbReference>
<dbReference type="Gene3D" id="2.40.50.140">
    <property type="entry name" value="Nucleic acid-binding proteins"/>
    <property type="match status" value="1"/>
</dbReference>
<dbReference type="PROSITE" id="PS01230">
    <property type="entry name" value="TRMA_1"/>
    <property type="match status" value="1"/>
</dbReference>
<dbReference type="NCBIfam" id="TIGR00479">
    <property type="entry name" value="rumA"/>
    <property type="match status" value="1"/>
</dbReference>
<evidence type="ECO:0000256" key="10">
    <source>
        <dbReference type="PROSITE-ProRule" id="PRU01024"/>
    </source>
</evidence>
<organism evidence="14 15">
    <name type="scientific">Halomonas tibetensis</name>
    <dbReference type="NCBI Taxonomy" id="2259590"/>
    <lineage>
        <taxon>Bacteria</taxon>
        <taxon>Pseudomonadati</taxon>
        <taxon>Pseudomonadota</taxon>
        <taxon>Gammaproteobacteria</taxon>
        <taxon>Oceanospirillales</taxon>
        <taxon>Halomonadaceae</taxon>
        <taxon>Halomonas</taxon>
    </lineage>
</organism>
<feature type="domain" description="TRAM" evidence="13">
    <location>
        <begin position="41"/>
        <end position="100"/>
    </location>
</feature>